<evidence type="ECO:0000256" key="5">
    <source>
        <dbReference type="ARBA" id="ARBA00022679"/>
    </source>
</evidence>
<dbReference type="HOGENOM" id="CLU_018928_3_0_1"/>
<dbReference type="PANTHER" id="PTHR42902:SF1">
    <property type="entry name" value="MALATE SYNTHASE 1-RELATED"/>
    <property type="match status" value="1"/>
</dbReference>
<dbReference type="InterPro" id="IPR011076">
    <property type="entry name" value="Malate_synth_sf"/>
</dbReference>
<dbReference type="Gene3D" id="1.20.1220.12">
    <property type="entry name" value="Malate synthase, domain III"/>
    <property type="match status" value="1"/>
</dbReference>
<protein>
    <recommendedName>
        <fullName evidence="2 8">Malate synthase</fullName>
        <ecNumber evidence="2 8">2.3.3.9</ecNumber>
    </recommendedName>
</protein>
<dbReference type="PROSITE" id="PS00510">
    <property type="entry name" value="MALATE_SYNTHASE"/>
    <property type="match status" value="1"/>
</dbReference>
<dbReference type="InterPro" id="IPR001465">
    <property type="entry name" value="Malate_synthase_TIM"/>
</dbReference>
<name>A0A067LXW8_BOTB1</name>
<dbReference type="InterPro" id="IPR048355">
    <property type="entry name" value="MS_C"/>
</dbReference>
<evidence type="ECO:0000256" key="8">
    <source>
        <dbReference type="RuleBase" id="RU000555"/>
    </source>
</evidence>
<keyword evidence="13" id="KW-1185">Reference proteome</keyword>
<organism evidence="12 13">
    <name type="scientific">Botryobasidium botryosum (strain FD-172 SS1)</name>
    <dbReference type="NCBI Taxonomy" id="930990"/>
    <lineage>
        <taxon>Eukaryota</taxon>
        <taxon>Fungi</taxon>
        <taxon>Dikarya</taxon>
        <taxon>Basidiomycota</taxon>
        <taxon>Agaricomycotina</taxon>
        <taxon>Agaricomycetes</taxon>
        <taxon>Cantharellales</taxon>
        <taxon>Botryobasidiaceae</taxon>
        <taxon>Botryobasidium</taxon>
    </lineage>
</organism>
<dbReference type="GO" id="GO:0006097">
    <property type="term" value="P:glyoxylate cycle"/>
    <property type="evidence" value="ECO:0007669"/>
    <property type="project" value="UniProtKB-UniPathway"/>
</dbReference>
<feature type="domain" description="Malate synthase TIM barrel" evidence="9">
    <location>
        <begin position="158"/>
        <end position="402"/>
    </location>
</feature>
<dbReference type="NCBIfam" id="TIGR01344">
    <property type="entry name" value="malate_syn_A"/>
    <property type="match status" value="1"/>
</dbReference>
<evidence type="ECO:0000259" key="9">
    <source>
        <dbReference type="Pfam" id="PF01274"/>
    </source>
</evidence>
<dbReference type="Gene3D" id="3.20.20.360">
    <property type="entry name" value="Malate synthase, domain 3"/>
    <property type="match status" value="1"/>
</dbReference>
<evidence type="ECO:0000256" key="3">
    <source>
        <dbReference type="ARBA" id="ARBA00022435"/>
    </source>
</evidence>
<dbReference type="OrthoDB" id="186072at2759"/>
<dbReference type="STRING" id="930990.A0A067LXW8"/>
<gene>
    <name evidence="12" type="ORF">BOTBODRAFT_180217</name>
</gene>
<evidence type="ECO:0000256" key="4">
    <source>
        <dbReference type="ARBA" id="ARBA00022532"/>
    </source>
</evidence>
<feature type="active site" description="Proton donor" evidence="7">
    <location>
        <position position="443"/>
    </location>
</feature>
<dbReference type="InterPro" id="IPR048356">
    <property type="entry name" value="MS_N"/>
</dbReference>
<dbReference type="FunFam" id="3.20.20.360:FF:000001">
    <property type="entry name" value="Malate synthase"/>
    <property type="match status" value="1"/>
</dbReference>
<keyword evidence="3 8" id="KW-0329">Glyoxylate bypass</keyword>
<dbReference type="EMBL" id="KL198096">
    <property type="protein sequence ID" value="KDQ08079.1"/>
    <property type="molecule type" value="Genomic_DNA"/>
</dbReference>
<dbReference type="Pfam" id="PF20656">
    <property type="entry name" value="MS_N"/>
    <property type="match status" value="1"/>
</dbReference>
<evidence type="ECO:0000256" key="6">
    <source>
        <dbReference type="ARBA" id="ARBA00047918"/>
    </source>
</evidence>
<dbReference type="InParanoid" id="A0A067LXW8"/>
<evidence type="ECO:0000256" key="2">
    <source>
        <dbReference type="ARBA" id="ARBA00012636"/>
    </source>
</evidence>
<dbReference type="UniPathway" id="UPA00703">
    <property type="reaction ID" value="UER00720"/>
</dbReference>
<dbReference type="GO" id="GO:0006099">
    <property type="term" value="P:tricarboxylic acid cycle"/>
    <property type="evidence" value="ECO:0007669"/>
    <property type="project" value="UniProtKB-KW"/>
</dbReference>
<evidence type="ECO:0000313" key="12">
    <source>
        <dbReference type="EMBL" id="KDQ08079.1"/>
    </source>
</evidence>
<dbReference type="PIRSF" id="PIRSF001363">
    <property type="entry name" value="Malate_synth"/>
    <property type="match status" value="1"/>
</dbReference>
<dbReference type="Pfam" id="PF20659">
    <property type="entry name" value="MS_C"/>
    <property type="match status" value="1"/>
</dbReference>
<comment type="pathway">
    <text evidence="8">Carbohydrate metabolism; glyoxylate cycle; (S)-malate from isocitrate: step 2/2.</text>
</comment>
<feature type="domain" description="Malate synthase C-terminal" evidence="11">
    <location>
        <begin position="408"/>
        <end position="520"/>
    </location>
</feature>
<feature type="domain" description="Malate synthase N-terminal" evidence="10">
    <location>
        <begin position="7"/>
        <end position="68"/>
    </location>
</feature>
<dbReference type="SUPFAM" id="SSF51645">
    <property type="entry name" value="Malate synthase G"/>
    <property type="match status" value="1"/>
</dbReference>
<evidence type="ECO:0000259" key="10">
    <source>
        <dbReference type="Pfam" id="PF20656"/>
    </source>
</evidence>
<dbReference type="AlphaFoldDB" id="A0A067LXW8"/>
<dbReference type="GO" id="GO:0004474">
    <property type="term" value="F:malate synthase activity"/>
    <property type="evidence" value="ECO:0007669"/>
    <property type="project" value="UniProtKB-EC"/>
</dbReference>
<evidence type="ECO:0000256" key="1">
    <source>
        <dbReference type="ARBA" id="ARBA00006394"/>
    </source>
</evidence>
<dbReference type="Pfam" id="PF01274">
    <property type="entry name" value="MS_TIM-barrel"/>
    <property type="match status" value="1"/>
</dbReference>
<dbReference type="GO" id="GO:0005782">
    <property type="term" value="C:peroxisomal matrix"/>
    <property type="evidence" value="ECO:0007669"/>
    <property type="project" value="TreeGrafter"/>
</dbReference>
<dbReference type="InterPro" id="IPR046363">
    <property type="entry name" value="MS_N_TIM-barrel_dom"/>
</dbReference>
<comment type="similarity">
    <text evidence="1 8">Belongs to the malate synthase family.</text>
</comment>
<feature type="active site" description="Proton acceptor" evidence="7">
    <location>
        <position position="162"/>
    </location>
</feature>
<dbReference type="EC" id="2.3.3.9" evidence="2 8"/>
<proteinExistence type="inferred from homology"/>
<evidence type="ECO:0000313" key="13">
    <source>
        <dbReference type="Proteomes" id="UP000027195"/>
    </source>
</evidence>
<dbReference type="InterPro" id="IPR019830">
    <property type="entry name" value="Malate_synthase_CS"/>
</dbReference>
<keyword evidence="4 8" id="KW-0816">Tricarboxylic acid cycle</keyword>
<dbReference type="InterPro" id="IPR044856">
    <property type="entry name" value="Malate_synth_C_sf"/>
</dbReference>
<keyword evidence="5 8" id="KW-0808">Transferase</keyword>
<sequence length="536" mass="59255">MAQVPGVKVHAKVQGAQAEILSEPALKFLAALHRTFDSTRQNLLTARHATQRRLDAGEQLDFPAETAHIRADPSWTCAPPAPGLEDRRVEITGPTDRKMVINALNSGAKTFMADFEDSNAPTFQNMVNGQVNLRDAVRRQVDFEQGGKQYKLSEKPATLIVRPRGWHLDEPRMTVDNRPISGSIFDFGLFFFHNAAYQLAHGSGPYFYLPKIEHYLEARLWSDIFYFSQSALGIPTGSIRATVLIETLPAAFHMEEILYELRQHSSGLNCGRWDYIFSFIKKRRADRGAVMPDRKDVTMEVGFMDAYVRLLIQTCHKRKVAAMGGMSAQIPIKNDPAANEAAMAKVRADKLREVKAGHDGTWIAHPLICKIAMDIFNEHMHGPNQYHVRREDVKVTAADLLNTNVQGKITEEGVKSNVSAALSYCAAWVSGNGCIPIANLMEDAATAEIARVQLWQWAAHGAILDSGMMVTAAYVDKLIKETAPTVSVAGVTEAHVRIASEYLSAQVKSKEASDFLTSDLMPYLDGAVGAQGQSKF</sequence>
<dbReference type="InterPro" id="IPR006252">
    <property type="entry name" value="Malate_synthA"/>
</dbReference>
<evidence type="ECO:0000256" key="7">
    <source>
        <dbReference type="PIRSR" id="PIRSR001363-1"/>
    </source>
</evidence>
<accession>A0A067LXW8</accession>
<evidence type="ECO:0000259" key="11">
    <source>
        <dbReference type="Pfam" id="PF20659"/>
    </source>
</evidence>
<dbReference type="FunFam" id="1.20.1220.12:FF:000001">
    <property type="entry name" value="Malate synthase"/>
    <property type="match status" value="1"/>
</dbReference>
<dbReference type="PANTHER" id="PTHR42902">
    <property type="entry name" value="MALATE SYNTHASE"/>
    <property type="match status" value="1"/>
</dbReference>
<dbReference type="CDD" id="cd00727">
    <property type="entry name" value="malate_synt_A"/>
    <property type="match status" value="1"/>
</dbReference>
<reference evidence="13" key="1">
    <citation type="journal article" date="2014" name="Proc. Natl. Acad. Sci. U.S.A.">
        <title>Extensive sampling of basidiomycete genomes demonstrates inadequacy of the white-rot/brown-rot paradigm for wood decay fungi.</title>
        <authorList>
            <person name="Riley R."/>
            <person name="Salamov A.A."/>
            <person name="Brown D.W."/>
            <person name="Nagy L.G."/>
            <person name="Floudas D."/>
            <person name="Held B.W."/>
            <person name="Levasseur A."/>
            <person name="Lombard V."/>
            <person name="Morin E."/>
            <person name="Otillar R."/>
            <person name="Lindquist E.A."/>
            <person name="Sun H."/>
            <person name="LaButti K.M."/>
            <person name="Schmutz J."/>
            <person name="Jabbour D."/>
            <person name="Luo H."/>
            <person name="Baker S.E."/>
            <person name="Pisabarro A.G."/>
            <person name="Walton J.D."/>
            <person name="Blanchette R.A."/>
            <person name="Henrissat B."/>
            <person name="Martin F."/>
            <person name="Cullen D."/>
            <person name="Hibbett D.S."/>
            <person name="Grigoriev I.V."/>
        </authorList>
    </citation>
    <scope>NUCLEOTIDE SEQUENCE [LARGE SCALE GENOMIC DNA]</scope>
    <source>
        <strain evidence="13">FD-172 SS1</strain>
    </source>
</reference>
<comment type="catalytic activity">
    <reaction evidence="6 8">
        <text>glyoxylate + acetyl-CoA + H2O = (S)-malate + CoA + H(+)</text>
        <dbReference type="Rhea" id="RHEA:18181"/>
        <dbReference type="ChEBI" id="CHEBI:15377"/>
        <dbReference type="ChEBI" id="CHEBI:15378"/>
        <dbReference type="ChEBI" id="CHEBI:15589"/>
        <dbReference type="ChEBI" id="CHEBI:36655"/>
        <dbReference type="ChEBI" id="CHEBI:57287"/>
        <dbReference type="ChEBI" id="CHEBI:57288"/>
        <dbReference type="EC" id="2.3.3.9"/>
    </reaction>
</comment>
<dbReference type="Proteomes" id="UP000027195">
    <property type="component" value="Unassembled WGS sequence"/>
</dbReference>